<dbReference type="InterPro" id="IPR048273">
    <property type="entry name" value="Luciferase"/>
</dbReference>
<dbReference type="Proteomes" id="UP000019484">
    <property type="component" value="Unassembled WGS sequence"/>
</dbReference>
<keyword evidence="4" id="KW-1185">Reference proteome</keyword>
<evidence type="ECO:0000313" key="4">
    <source>
        <dbReference type="Proteomes" id="UP000019484"/>
    </source>
</evidence>
<organism evidence="3 4">
    <name type="scientific">Capronia coronata CBS 617.96</name>
    <dbReference type="NCBI Taxonomy" id="1182541"/>
    <lineage>
        <taxon>Eukaryota</taxon>
        <taxon>Fungi</taxon>
        <taxon>Dikarya</taxon>
        <taxon>Ascomycota</taxon>
        <taxon>Pezizomycotina</taxon>
        <taxon>Eurotiomycetes</taxon>
        <taxon>Chaetothyriomycetidae</taxon>
        <taxon>Chaetothyriales</taxon>
        <taxon>Herpotrichiellaceae</taxon>
        <taxon>Capronia</taxon>
    </lineage>
</organism>
<dbReference type="Pfam" id="PF17648">
    <property type="entry name" value="Luciferase"/>
    <property type="match status" value="1"/>
</dbReference>
<evidence type="ECO:0000313" key="3">
    <source>
        <dbReference type="EMBL" id="EXJ81976.1"/>
    </source>
</evidence>
<protein>
    <recommendedName>
        <fullName evidence="2">Luciferase domain-containing protein</fullName>
    </recommendedName>
</protein>
<dbReference type="RefSeq" id="XP_007727097.1">
    <property type="nucleotide sequence ID" value="XM_007728907.1"/>
</dbReference>
<evidence type="ECO:0000259" key="2">
    <source>
        <dbReference type="Pfam" id="PF17648"/>
    </source>
</evidence>
<reference evidence="3 4" key="1">
    <citation type="submission" date="2013-03" db="EMBL/GenBank/DDBJ databases">
        <title>The Genome Sequence of Capronia coronata CBS 617.96.</title>
        <authorList>
            <consortium name="The Broad Institute Genomics Platform"/>
            <person name="Cuomo C."/>
            <person name="de Hoog S."/>
            <person name="Gorbushina A."/>
            <person name="Walker B."/>
            <person name="Young S.K."/>
            <person name="Zeng Q."/>
            <person name="Gargeya S."/>
            <person name="Fitzgerald M."/>
            <person name="Haas B."/>
            <person name="Abouelleil A."/>
            <person name="Allen A.W."/>
            <person name="Alvarado L."/>
            <person name="Arachchi H.M."/>
            <person name="Berlin A.M."/>
            <person name="Chapman S.B."/>
            <person name="Gainer-Dewar J."/>
            <person name="Goldberg J."/>
            <person name="Griggs A."/>
            <person name="Gujja S."/>
            <person name="Hansen M."/>
            <person name="Howarth C."/>
            <person name="Imamovic A."/>
            <person name="Ireland A."/>
            <person name="Larimer J."/>
            <person name="McCowan C."/>
            <person name="Murphy C."/>
            <person name="Pearson M."/>
            <person name="Poon T.W."/>
            <person name="Priest M."/>
            <person name="Roberts A."/>
            <person name="Saif S."/>
            <person name="Shea T."/>
            <person name="Sisk P."/>
            <person name="Sykes S."/>
            <person name="Wortman J."/>
            <person name="Nusbaum C."/>
            <person name="Birren B."/>
        </authorList>
    </citation>
    <scope>NUCLEOTIDE SEQUENCE [LARGE SCALE GENOMIC DNA]</scope>
    <source>
        <strain evidence="3 4">CBS 617.96</strain>
    </source>
</reference>
<keyword evidence="1" id="KW-0812">Transmembrane</keyword>
<dbReference type="OrthoDB" id="5358398at2759"/>
<dbReference type="AlphaFoldDB" id="W9XYF7"/>
<gene>
    <name evidence="3" type="ORF">A1O1_08043</name>
</gene>
<comment type="caution">
    <text evidence="3">The sequence shown here is derived from an EMBL/GenBank/DDBJ whole genome shotgun (WGS) entry which is preliminary data.</text>
</comment>
<dbReference type="HOGENOM" id="CLU_063954_1_0_1"/>
<dbReference type="GeneID" id="19162896"/>
<feature type="transmembrane region" description="Helical" evidence="1">
    <location>
        <begin position="12"/>
        <end position="34"/>
    </location>
</feature>
<dbReference type="InterPro" id="IPR040841">
    <property type="entry name" value="Luciferase_dom"/>
</dbReference>
<feature type="domain" description="Luciferase" evidence="2">
    <location>
        <begin position="166"/>
        <end position="245"/>
    </location>
</feature>
<keyword evidence="1" id="KW-1133">Transmembrane helix</keyword>
<dbReference type="STRING" id="1182541.W9XYF7"/>
<proteinExistence type="predicted"/>
<dbReference type="PANTHER" id="PTHR38695">
    <property type="entry name" value="AMINO ACID PERMEASE_ SLC12A DOMAIN-CONTAINING PROTEIN"/>
    <property type="match status" value="1"/>
</dbReference>
<accession>W9XYF7</accession>
<keyword evidence="1" id="KW-0472">Membrane</keyword>
<sequence>MAIITSHLPPIFYAIAAILIGTALITYMLEIINVDITALFRSKKGRLGQSAYQPICERFLKTLAISDPTHPPSISSSICSRGYLETLPVRSGPRPTVTGISQPRQTTQLPCLDKEAEIPSRLRDVITATCVRYPTTTYLGSSTFEIDGPVTLYARQRIFNETQYYGEILRADRAGGLIQCTLHPCDVKTVIEKGWGQRHPLTTRLASWFAMHEAHISHSPESRVVLYAPRSQAELEVLKHIMQAAVWGVGGIDPQIDDEKV</sequence>
<evidence type="ECO:0000256" key="1">
    <source>
        <dbReference type="SAM" id="Phobius"/>
    </source>
</evidence>
<dbReference type="EMBL" id="AMWN01000007">
    <property type="protein sequence ID" value="EXJ81976.1"/>
    <property type="molecule type" value="Genomic_DNA"/>
</dbReference>
<dbReference type="PANTHER" id="PTHR38695:SF1">
    <property type="entry name" value="AMINO ACID PERMEASE_ SLC12A DOMAIN-CONTAINING PROTEIN"/>
    <property type="match status" value="1"/>
</dbReference>
<name>W9XYF7_9EURO</name>